<keyword evidence="9" id="KW-1185">Reference proteome</keyword>
<feature type="transmembrane region" description="Helical" evidence="7">
    <location>
        <begin position="385"/>
        <end position="405"/>
    </location>
</feature>
<protein>
    <submittedName>
        <fullName evidence="8">Oligosaccharide flippase family protein</fullName>
    </submittedName>
</protein>
<dbReference type="PANTHER" id="PTHR30250:SF10">
    <property type="entry name" value="LIPOPOLYSACCHARIDE BIOSYNTHESIS PROTEIN WZXC"/>
    <property type="match status" value="1"/>
</dbReference>
<evidence type="ECO:0000256" key="1">
    <source>
        <dbReference type="ARBA" id="ARBA00004651"/>
    </source>
</evidence>
<proteinExistence type="inferred from homology"/>
<evidence type="ECO:0000256" key="5">
    <source>
        <dbReference type="ARBA" id="ARBA00022989"/>
    </source>
</evidence>
<keyword evidence="4 7" id="KW-0812">Transmembrane</keyword>
<evidence type="ECO:0000256" key="3">
    <source>
        <dbReference type="ARBA" id="ARBA00022475"/>
    </source>
</evidence>
<dbReference type="InterPro" id="IPR050833">
    <property type="entry name" value="Poly_Biosynth_Transport"/>
</dbReference>
<feature type="transmembrane region" description="Helical" evidence="7">
    <location>
        <begin position="146"/>
        <end position="168"/>
    </location>
</feature>
<evidence type="ECO:0000313" key="8">
    <source>
        <dbReference type="EMBL" id="TXB67722.1"/>
    </source>
</evidence>
<gene>
    <name evidence="8" type="ORF">FQV27_14045</name>
</gene>
<feature type="transmembrane region" description="Helical" evidence="7">
    <location>
        <begin position="417"/>
        <end position="436"/>
    </location>
</feature>
<dbReference type="PANTHER" id="PTHR30250">
    <property type="entry name" value="PST FAMILY PREDICTED COLANIC ACID TRANSPORTER"/>
    <property type="match status" value="1"/>
</dbReference>
<dbReference type="Proteomes" id="UP000321562">
    <property type="component" value="Unassembled WGS sequence"/>
</dbReference>
<evidence type="ECO:0000256" key="2">
    <source>
        <dbReference type="ARBA" id="ARBA00007430"/>
    </source>
</evidence>
<feature type="transmembrane region" description="Helical" evidence="7">
    <location>
        <begin position="448"/>
        <end position="471"/>
    </location>
</feature>
<name>A0A5C6S276_9RHOB</name>
<evidence type="ECO:0000256" key="7">
    <source>
        <dbReference type="SAM" id="Phobius"/>
    </source>
</evidence>
<reference evidence="8 9" key="1">
    <citation type="submission" date="2019-08" db="EMBL/GenBank/DDBJ databases">
        <authorList>
            <person name="Ye J."/>
        </authorList>
    </citation>
    <scope>NUCLEOTIDE SEQUENCE [LARGE SCALE GENOMIC DNA]</scope>
    <source>
        <strain evidence="8 9">TK008</strain>
    </source>
</reference>
<feature type="transmembrane region" description="Helical" evidence="7">
    <location>
        <begin position="78"/>
        <end position="99"/>
    </location>
</feature>
<organism evidence="8 9">
    <name type="scientific">Paracoccus aurantiacus</name>
    <dbReference type="NCBI Taxonomy" id="2599412"/>
    <lineage>
        <taxon>Bacteria</taxon>
        <taxon>Pseudomonadati</taxon>
        <taxon>Pseudomonadota</taxon>
        <taxon>Alphaproteobacteria</taxon>
        <taxon>Rhodobacterales</taxon>
        <taxon>Paracoccaceae</taxon>
        <taxon>Paracoccus</taxon>
    </lineage>
</organism>
<accession>A0A5C6S276</accession>
<evidence type="ECO:0000256" key="4">
    <source>
        <dbReference type="ARBA" id="ARBA00022692"/>
    </source>
</evidence>
<feature type="transmembrane region" description="Helical" evidence="7">
    <location>
        <begin position="38"/>
        <end position="57"/>
    </location>
</feature>
<dbReference type="AlphaFoldDB" id="A0A5C6S276"/>
<evidence type="ECO:0000256" key="6">
    <source>
        <dbReference type="ARBA" id="ARBA00023136"/>
    </source>
</evidence>
<feature type="transmembrane region" description="Helical" evidence="7">
    <location>
        <begin position="105"/>
        <end position="125"/>
    </location>
</feature>
<dbReference type="RefSeq" id="WP_147099668.1">
    <property type="nucleotide sequence ID" value="NZ_JBHUFH010000001.1"/>
</dbReference>
<dbReference type="GO" id="GO:0005886">
    <property type="term" value="C:plasma membrane"/>
    <property type="evidence" value="ECO:0007669"/>
    <property type="project" value="UniProtKB-SubCell"/>
</dbReference>
<dbReference type="EMBL" id="VOPL01000006">
    <property type="protein sequence ID" value="TXB67722.1"/>
    <property type="molecule type" value="Genomic_DNA"/>
</dbReference>
<evidence type="ECO:0000313" key="9">
    <source>
        <dbReference type="Proteomes" id="UP000321562"/>
    </source>
</evidence>
<feature type="transmembrane region" description="Helical" evidence="7">
    <location>
        <begin position="356"/>
        <end position="379"/>
    </location>
</feature>
<keyword evidence="6 7" id="KW-0472">Membrane</keyword>
<keyword evidence="5 7" id="KW-1133">Transmembrane helix</keyword>
<dbReference type="OrthoDB" id="9770347at2"/>
<sequence>MASFKLWIGASAADTITRLAVQLGSTMVVARLLTAEEFGLASLVLGVTTIMSAFIGLPFEESLAQRRKLYTTHLETALFVSAVLTVICVGLSALFGPVVEHFAKAPGFAVALVISSLLLFAQGPGSVARAIARRHRRFVDLSTSNALSTVLACAVAVLAAFAGWGVYALLLQRLLPNVFYPVLALGILKWRGQRIWVPMRWHGVRFRELFRFSWLHLADVLATNAGPAALSFLINGFFGQAILGMLNIALRIVDPLRSALLSVGHNLVFSVLVRMQNDARKLTTKAAEISTGVAFVVVPAFVGLAVSSPVLLPMLVGPGWESSIPLSQLLCLAVAFSFPFNFYFSGYSALGRPEFGLFGSLFSLIAMVLIFVVAAKLGIPNVAGIAFVSYEVAKVIAALIFAVPASGRSLWPPLNQLLRIWIGALIMAGVIQWLFFSGTPAQVSVVNLVAIVLCGVIVYPLAMLVVCRRCLMQFLQLMRGN</sequence>
<comment type="subcellular location">
    <subcellularLocation>
        <location evidence="1">Cell membrane</location>
        <topology evidence="1">Multi-pass membrane protein</topology>
    </subcellularLocation>
</comment>
<comment type="caution">
    <text evidence="8">The sequence shown here is derived from an EMBL/GenBank/DDBJ whole genome shotgun (WGS) entry which is preliminary data.</text>
</comment>
<dbReference type="Pfam" id="PF13440">
    <property type="entry name" value="Polysacc_synt_3"/>
    <property type="match status" value="1"/>
</dbReference>
<comment type="similarity">
    <text evidence="2">Belongs to the polysaccharide synthase family.</text>
</comment>
<keyword evidence="3" id="KW-1003">Cell membrane</keyword>
<feature type="transmembrane region" description="Helical" evidence="7">
    <location>
        <begin position="326"/>
        <end position="344"/>
    </location>
</feature>
<feature type="transmembrane region" description="Helical" evidence="7">
    <location>
        <begin position="287"/>
        <end position="306"/>
    </location>
</feature>